<accession>A0A7W6IN40</accession>
<feature type="binding site" evidence="11">
    <location>
        <position position="108"/>
    </location>
    <ligand>
        <name>[4Fe-4S] cluster</name>
        <dbReference type="ChEBI" id="CHEBI:49883"/>
        <note>4Fe-4S-S-AdoMet</note>
    </ligand>
</feature>
<dbReference type="EMBL" id="JACIEW010000003">
    <property type="protein sequence ID" value="MBB4052030.1"/>
    <property type="molecule type" value="Genomic_DNA"/>
</dbReference>
<evidence type="ECO:0000256" key="12">
    <source>
        <dbReference type="PIRSR" id="PIRSR603739-50"/>
    </source>
</evidence>
<dbReference type="SFLD" id="SFLDG01070">
    <property type="entry name" value="PLP-dependent"/>
    <property type="match status" value="1"/>
</dbReference>
<dbReference type="AlphaFoldDB" id="A0A7W6IN40"/>
<keyword evidence="10 14" id="KW-0413">Isomerase</keyword>
<dbReference type="SUPFAM" id="SSF102114">
    <property type="entry name" value="Radical SAM enzymes"/>
    <property type="match status" value="1"/>
</dbReference>
<evidence type="ECO:0000313" key="15">
    <source>
        <dbReference type="Proteomes" id="UP000547011"/>
    </source>
</evidence>
<sequence length="345" mass="37476">MRVSSLKSVADLQADGLVAPDAALDKVAEKYVIGITPAVLELIDRGDPDDPIARQFVPTADELNTTPDERADPIGDLAHSPVDGIVHRYPDRVLLKAVHVCPVYCRFCFRREMVGPQGLGTLSAPALDAAIDYIDNHREIWEVILTGGDPLVLSPRRLRDLMERLAGIEHVKVVRFHTRVPVVEPERINEAMVAALTASGKTTYLAVHANHPRELTDAAKAGFDLMLAGGIALISQSVLLKGVNDDVETLAALMRGFVENRIRPYYLHHPDLAPGTGHFRVGIEEGQRLVQALRGRISGLCQPVYVLDIPGGYGKADIGAASITGADGCFTVRDWQGGEHKYPPT</sequence>
<evidence type="ECO:0000313" key="14">
    <source>
        <dbReference type="EMBL" id="MBB4052030.1"/>
    </source>
</evidence>
<dbReference type="GO" id="GO:0051539">
    <property type="term" value="F:4 iron, 4 sulfur cluster binding"/>
    <property type="evidence" value="ECO:0007669"/>
    <property type="project" value="UniProtKB-KW"/>
</dbReference>
<evidence type="ECO:0000256" key="2">
    <source>
        <dbReference type="ARBA" id="ARBA00001966"/>
    </source>
</evidence>
<dbReference type="NCBIfam" id="TIGR03822">
    <property type="entry name" value="AblA_like_2"/>
    <property type="match status" value="1"/>
</dbReference>
<evidence type="ECO:0000256" key="10">
    <source>
        <dbReference type="ARBA" id="ARBA00023235"/>
    </source>
</evidence>
<keyword evidence="9 11" id="KW-0411">Iron-sulfur</keyword>
<evidence type="ECO:0000256" key="5">
    <source>
        <dbReference type="ARBA" id="ARBA00022691"/>
    </source>
</evidence>
<evidence type="ECO:0000256" key="7">
    <source>
        <dbReference type="ARBA" id="ARBA00022898"/>
    </source>
</evidence>
<feature type="modified residue" description="N6-(pyridoxal phosphate)lysine" evidence="12">
    <location>
        <position position="315"/>
    </location>
</feature>
<dbReference type="PANTHER" id="PTHR30538">
    <property type="entry name" value="LYSINE 2,3-AMINOMUTASE-RELATED"/>
    <property type="match status" value="1"/>
</dbReference>
<feature type="domain" description="Radical SAM core" evidence="13">
    <location>
        <begin position="87"/>
        <end position="300"/>
    </location>
</feature>
<dbReference type="CDD" id="cd01335">
    <property type="entry name" value="Radical_SAM"/>
    <property type="match status" value="1"/>
</dbReference>
<protein>
    <submittedName>
        <fullName evidence="14">Lysine 2,3-aminomutase</fullName>
        <ecNumber evidence="14">5.4.3.2</ecNumber>
    </submittedName>
</protein>
<name>A0A7W6IN40_9HYPH</name>
<dbReference type="NCBIfam" id="TIGR00238">
    <property type="entry name" value="KamA family radical SAM protein"/>
    <property type="match status" value="1"/>
</dbReference>
<dbReference type="RefSeq" id="WP_183310754.1">
    <property type="nucleotide sequence ID" value="NZ_JACIEW010000003.1"/>
</dbReference>
<evidence type="ECO:0000256" key="8">
    <source>
        <dbReference type="ARBA" id="ARBA00023004"/>
    </source>
</evidence>
<dbReference type="Gene3D" id="3.20.20.70">
    <property type="entry name" value="Aldolase class I"/>
    <property type="match status" value="1"/>
</dbReference>
<keyword evidence="7 12" id="KW-0663">Pyridoxal phosphate</keyword>
<dbReference type="PIRSF" id="PIRSF004911">
    <property type="entry name" value="DUF160"/>
    <property type="match status" value="1"/>
</dbReference>
<feature type="binding site" evidence="11">
    <location>
        <position position="101"/>
    </location>
    <ligand>
        <name>[4Fe-4S] cluster</name>
        <dbReference type="ChEBI" id="CHEBI:49883"/>
        <note>4Fe-4S-S-AdoMet</note>
    </ligand>
</feature>
<dbReference type="InterPro" id="IPR003739">
    <property type="entry name" value="Lys_aminomutase/Glu_NH3_mut"/>
</dbReference>
<dbReference type="Pfam" id="PF04055">
    <property type="entry name" value="Radical_SAM"/>
    <property type="match status" value="1"/>
</dbReference>
<evidence type="ECO:0000256" key="11">
    <source>
        <dbReference type="PIRSR" id="PIRSR004911-1"/>
    </source>
</evidence>
<dbReference type="GO" id="GO:0050066">
    <property type="term" value="F:L-lysine 2,3-aminomutase activity"/>
    <property type="evidence" value="ECO:0007669"/>
    <property type="project" value="UniProtKB-EC"/>
</dbReference>
<comment type="caution">
    <text evidence="14">The sequence shown here is derived from an EMBL/GenBank/DDBJ whole genome shotgun (WGS) entry which is preliminary data.</text>
</comment>
<keyword evidence="5" id="KW-0949">S-adenosyl-L-methionine</keyword>
<comment type="cofactor">
    <cofactor evidence="1 12">
        <name>pyridoxal 5'-phosphate</name>
        <dbReference type="ChEBI" id="CHEBI:597326"/>
    </cofactor>
</comment>
<feature type="binding site" evidence="11">
    <location>
        <position position="105"/>
    </location>
    <ligand>
        <name>[4Fe-4S] cluster</name>
        <dbReference type="ChEBI" id="CHEBI:49883"/>
        <note>4Fe-4S-S-AdoMet</note>
    </ligand>
</feature>
<proteinExistence type="inferred from homology"/>
<evidence type="ECO:0000256" key="1">
    <source>
        <dbReference type="ARBA" id="ARBA00001933"/>
    </source>
</evidence>
<evidence type="ECO:0000256" key="3">
    <source>
        <dbReference type="ARBA" id="ARBA00008703"/>
    </source>
</evidence>
<comment type="cofactor">
    <cofactor evidence="2">
        <name>[4Fe-4S] cluster</name>
        <dbReference type="ChEBI" id="CHEBI:49883"/>
    </cofactor>
</comment>
<dbReference type="EC" id="5.4.3.2" evidence="14"/>
<evidence type="ECO:0000256" key="6">
    <source>
        <dbReference type="ARBA" id="ARBA00022723"/>
    </source>
</evidence>
<evidence type="ECO:0000259" key="13">
    <source>
        <dbReference type="PROSITE" id="PS51918"/>
    </source>
</evidence>
<keyword evidence="8" id="KW-0408">Iron</keyword>
<dbReference type="InterPro" id="IPR058240">
    <property type="entry name" value="rSAM_sf"/>
</dbReference>
<dbReference type="InterPro" id="IPR013785">
    <property type="entry name" value="Aldolase_TIM"/>
</dbReference>
<dbReference type="InterPro" id="IPR007197">
    <property type="entry name" value="rSAM"/>
</dbReference>
<keyword evidence="4 11" id="KW-0004">4Fe-4S</keyword>
<gene>
    <name evidence="14" type="ORF">GGR20_001672</name>
</gene>
<dbReference type="PROSITE" id="PS51918">
    <property type="entry name" value="RADICAL_SAM"/>
    <property type="match status" value="1"/>
</dbReference>
<organism evidence="14 15">
    <name type="scientific">Devosia subaequoris</name>
    <dbReference type="NCBI Taxonomy" id="395930"/>
    <lineage>
        <taxon>Bacteria</taxon>
        <taxon>Pseudomonadati</taxon>
        <taxon>Pseudomonadota</taxon>
        <taxon>Alphaproteobacteria</taxon>
        <taxon>Hyphomicrobiales</taxon>
        <taxon>Devosiaceae</taxon>
        <taxon>Devosia</taxon>
    </lineage>
</organism>
<reference evidence="14 15" key="1">
    <citation type="submission" date="2020-08" db="EMBL/GenBank/DDBJ databases">
        <title>Genomic Encyclopedia of Type Strains, Phase IV (KMG-IV): sequencing the most valuable type-strain genomes for metagenomic binning, comparative biology and taxonomic classification.</title>
        <authorList>
            <person name="Goeker M."/>
        </authorList>
    </citation>
    <scope>NUCLEOTIDE SEQUENCE [LARGE SCALE GENOMIC DNA]</scope>
    <source>
        <strain evidence="14 15">DSM 23447</strain>
    </source>
</reference>
<comment type="similarity">
    <text evidence="3">Belongs to the radical SAM superfamily. KamA family.</text>
</comment>
<evidence type="ECO:0000256" key="4">
    <source>
        <dbReference type="ARBA" id="ARBA00022485"/>
    </source>
</evidence>
<evidence type="ECO:0000256" key="9">
    <source>
        <dbReference type="ARBA" id="ARBA00023014"/>
    </source>
</evidence>
<dbReference type="InterPro" id="IPR022447">
    <property type="entry name" value="Lys_aminomutase-rel"/>
</dbReference>
<dbReference type="GO" id="GO:0046872">
    <property type="term" value="F:metal ion binding"/>
    <property type="evidence" value="ECO:0007669"/>
    <property type="project" value="UniProtKB-KW"/>
</dbReference>
<dbReference type="Proteomes" id="UP000547011">
    <property type="component" value="Unassembled WGS sequence"/>
</dbReference>
<keyword evidence="6 11" id="KW-0479">Metal-binding</keyword>
<dbReference type="SFLD" id="SFLDS00029">
    <property type="entry name" value="Radical_SAM"/>
    <property type="match status" value="1"/>
</dbReference>
<dbReference type="PANTHER" id="PTHR30538:SF1">
    <property type="entry name" value="L-LYSINE 2,3-AMINOMUTASE"/>
    <property type="match status" value="1"/>
</dbReference>
<keyword evidence="15" id="KW-1185">Reference proteome</keyword>